<comment type="caution">
    <text evidence="1">The sequence shown here is derived from an EMBL/GenBank/DDBJ whole genome shotgun (WGS) entry which is preliminary data.</text>
</comment>
<sequence>MQSALMFLVALSELYEGPYPRILLSGRHQSALAETSIHPICFAIKTKRNVIAMHSTFTAIQIISVVNLKNSMGRLRLGVPGAFQDYQHTVFFFNSRTSGIVTEDNMANISCSFYLGHTS</sequence>
<organism evidence="1 2">
    <name type="scientific">Solanum commersonii</name>
    <name type="common">Commerson's wild potato</name>
    <name type="synonym">Commerson's nightshade</name>
    <dbReference type="NCBI Taxonomy" id="4109"/>
    <lineage>
        <taxon>Eukaryota</taxon>
        <taxon>Viridiplantae</taxon>
        <taxon>Streptophyta</taxon>
        <taxon>Embryophyta</taxon>
        <taxon>Tracheophyta</taxon>
        <taxon>Spermatophyta</taxon>
        <taxon>Magnoliopsida</taxon>
        <taxon>eudicotyledons</taxon>
        <taxon>Gunneridae</taxon>
        <taxon>Pentapetalae</taxon>
        <taxon>asterids</taxon>
        <taxon>lamiids</taxon>
        <taxon>Solanales</taxon>
        <taxon>Solanaceae</taxon>
        <taxon>Solanoideae</taxon>
        <taxon>Solaneae</taxon>
        <taxon>Solanum</taxon>
    </lineage>
</organism>
<evidence type="ECO:0000313" key="2">
    <source>
        <dbReference type="Proteomes" id="UP000824120"/>
    </source>
</evidence>
<gene>
    <name evidence="1" type="ORF">H5410_017566</name>
</gene>
<keyword evidence="2" id="KW-1185">Reference proteome</keyword>
<dbReference type="AlphaFoldDB" id="A0A9J5ZZG3"/>
<proteinExistence type="predicted"/>
<protein>
    <submittedName>
        <fullName evidence="1">Uncharacterized protein</fullName>
    </submittedName>
</protein>
<dbReference type="Proteomes" id="UP000824120">
    <property type="component" value="Chromosome 3"/>
</dbReference>
<dbReference type="EMBL" id="JACXVP010000003">
    <property type="protein sequence ID" value="KAG5617742.1"/>
    <property type="molecule type" value="Genomic_DNA"/>
</dbReference>
<evidence type="ECO:0000313" key="1">
    <source>
        <dbReference type="EMBL" id="KAG5617742.1"/>
    </source>
</evidence>
<name>A0A9J5ZZG3_SOLCO</name>
<reference evidence="1 2" key="1">
    <citation type="submission" date="2020-09" db="EMBL/GenBank/DDBJ databases">
        <title>De no assembly of potato wild relative species, Solanum commersonii.</title>
        <authorList>
            <person name="Cho K."/>
        </authorList>
    </citation>
    <scope>NUCLEOTIDE SEQUENCE [LARGE SCALE GENOMIC DNA]</scope>
    <source>
        <strain evidence="1">LZ3.2</strain>
        <tissue evidence="1">Leaf</tissue>
    </source>
</reference>
<accession>A0A9J5ZZG3</accession>